<protein>
    <recommendedName>
        <fullName evidence="3">Nephrocystin 3-like N-terminal domain-containing protein</fullName>
    </recommendedName>
</protein>
<accession>A0ABR3G083</accession>
<keyword evidence="1" id="KW-0677">Repeat</keyword>
<dbReference type="Gene3D" id="3.40.50.300">
    <property type="entry name" value="P-loop containing nucleotide triphosphate hydrolases"/>
    <property type="match status" value="1"/>
</dbReference>
<gene>
    <name evidence="4" type="ORF">V5O48_001068</name>
</gene>
<evidence type="ECO:0000313" key="5">
    <source>
        <dbReference type="Proteomes" id="UP001465976"/>
    </source>
</evidence>
<name>A0ABR3G083_9AGAR</name>
<proteinExistence type="predicted"/>
<dbReference type="Pfam" id="PF24883">
    <property type="entry name" value="NPHP3_N"/>
    <property type="match status" value="1"/>
</dbReference>
<comment type="caution">
    <text evidence="4">The sequence shown here is derived from an EMBL/GenBank/DDBJ whole genome shotgun (WGS) entry which is preliminary data.</text>
</comment>
<organism evidence="4 5">
    <name type="scientific">Marasmius crinis-equi</name>
    <dbReference type="NCBI Taxonomy" id="585013"/>
    <lineage>
        <taxon>Eukaryota</taxon>
        <taxon>Fungi</taxon>
        <taxon>Dikarya</taxon>
        <taxon>Basidiomycota</taxon>
        <taxon>Agaricomycotina</taxon>
        <taxon>Agaricomycetes</taxon>
        <taxon>Agaricomycetidae</taxon>
        <taxon>Agaricales</taxon>
        <taxon>Marasmiineae</taxon>
        <taxon>Marasmiaceae</taxon>
        <taxon>Marasmius</taxon>
    </lineage>
</organism>
<reference evidence="4 5" key="1">
    <citation type="submission" date="2024-02" db="EMBL/GenBank/DDBJ databases">
        <title>A draft genome for the cacao thread blight pathogen Marasmius crinis-equi.</title>
        <authorList>
            <person name="Cohen S.P."/>
            <person name="Baruah I.K."/>
            <person name="Amoako-Attah I."/>
            <person name="Bukari Y."/>
            <person name="Meinhardt L.W."/>
            <person name="Bailey B.A."/>
        </authorList>
    </citation>
    <scope>NUCLEOTIDE SEQUENCE [LARGE SCALE GENOMIC DNA]</scope>
    <source>
        <strain evidence="4 5">GH-76</strain>
    </source>
</reference>
<evidence type="ECO:0000256" key="1">
    <source>
        <dbReference type="ARBA" id="ARBA00022737"/>
    </source>
</evidence>
<feature type="compositionally biased region" description="Acidic residues" evidence="2">
    <location>
        <begin position="833"/>
        <end position="848"/>
    </location>
</feature>
<dbReference type="Proteomes" id="UP001465976">
    <property type="component" value="Unassembled WGS sequence"/>
</dbReference>
<feature type="domain" description="Nephrocystin 3-like N-terminal" evidence="3">
    <location>
        <begin position="131"/>
        <end position="286"/>
    </location>
</feature>
<sequence>MEARPDGRRRRSTQIIHRRLSGAADGRVFNKHGTFDNSYVKNLDNSYTKTVQGSYNNTHTSNIGSYNTTQWNYVENFTHIEGIYDKDKGNGLAVLLDKAAMSALHNSEARHPAPNILDGTRGEIVKTLSVWVQDCSARKKKICWINGTVGTGKSALAQALSEKYDNSSLAATFFFWRNDPTRDKLDSFVATIAHQLASRVGAFRDLIDQTIRLSPQIFHARLEDQFKALIQEPCTRIEPAEWARLPRLVIIDGLDECTDKESQRRLLKMIRATIDILPLEYLIFSRPEQHITHTFGGMSFIQDTKQLSLQEFEVHSDLVLYLNRQFDRLRDQYWDALPNPQDWPGHYSIMLLARKATEQFLYLVTVIHFIEIGVPRSPLTPWERLDIILHEAVVSTPSPSSPFPDLDHLYLHILGSCINQDRKLQRVLQLIASPVDGRHTLQSPFRLRDSPLIGLRSALAIERLLGLSVGEVASLLSGLPSILSVPKDRAQDIRILHASFTDFLFDQNRSTDAYYIGEKLSTTDWLQKLVAHRLRILSRYISQTESTLNERFSNGIHDFDIGALNVWKYIHDNREYITITDEVSAALNDFNPHLYLDALLHWNYEISSGKAPEGYSVSHFARSVGAGGGYRDWRKYTIAVNFQMTMLYSVFHMMRELDAESRQIQRFINRCTSLFDGFYVAFPRDQGHESIRYPFLASCLSIARLRSKFPDQRPLTFLPVWVNTCWVGASFRILPAHPGEYDAPPARPEVKWWVGASEGQLLLQLLETFIRDADPAMSDRAMEILSSGKIENWAYSLAKLDWDKTWKMYRFHRPLHLYNRAIQAIQGKKVEDPIEDSDFEEQSDSESEGDFFPFHSFDRGFSPLGDASGEQLLPHRFTVPSPALVEPLTRPHTPDPAVTMLEKYSIMRTAASSSS</sequence>
<evidence type="ECO:0000313" key="4">
    <source>
        <dbReference type="EMBL" id="KAL0580976.1"/>
    </source>
</evidence>
<dbReference type="InterPro" id="IPR056884">
    <property type="entry name" value="NPHP3-like_N"/>
</dbReference>
<dbReference type="SUPFAM" id="SSF52540">
    <property type="entry name" value="P-loop containing nucleoside triphosphate hydrolases"/>
    <property type="match status" value="1"/>
</dbReference>
<dbReference type="PANTHER" id="PTHR10039:SF14">
    <property type="entry name" value="NACHT DOMAIN-CONTAINING PROTEIN"/>
    <property type="match status" value="1"/>
</dbReference>
<evidence type="ECO:0000256" key="2">
    <source>
        <dbReference type="SAM" id="MobiDB-lite"/>
    </source>
</evidence>
<feature type="region of interest" description="Disordered" evidence="2">
    <location>
        <begin position="829"/>
        <end position="848"/>
    </location>
</feature>
<dbReference type="InterPro" id="IPR027417">
    <property type="entry name" value="P-loop_NTPase"/>
</dbReference>
<evidence type="ECO:0000259" key="3">
    <source>
        <dbReference type="Pfam" id="PF24883"/>
    </source>
</evidence>
<keyword evidence="5" id="KW-1185">Reference proteome</keyword>
<dbReference type="EMBL" id="JBAHYK010000019">
    <property type="protein sequence ID" value="KAL0580976.1"/>
    <property type="molecule type" value="Genomic_DNA"/>
</dbReference>
<dbReference type="PANTHER" id="PTHR10039">
    <property type="entry name" value="AMELOGENIN"/>
    <property type="match status" value="1"/>
</dbReference>